<dbReference type="Proteomes" id="UP000650485">
    <property type="component" value="Unassembled WGS sequence"/>
</dbReference>
<feature type="domain" description="AAA" evidence="1">
    <location>
        <begin position="1"/>
        <end position="176"/>
    </location>
</feature>
<dbReference type="EMBL" id="JACSZT010000023">
    <property type="protein sequence ID" value="MBC6499829.1"/>
    <property type="molecule type" value="Genomic_DNA"/>
</dbReference>
<dbReference type="PANTHER" id="PTHR13696">
    <property type="entry name" value="P-LOOP CONTAINING NUCLEOSIDE TRIPHOSPHATE HYDROLASE"/>
    <property type="match status" value="1"/>
</dbReference>
<dbReference type="PANTHER" id="PTHR13696:SF99">
    <property type="entry name" value="COBYRINIC ACID AC-DIAMIDE SYNTHASE"/>
    <property type="match status" value="1"/>
</dbReference>
<evidence type="ECO:0000313" key="3">
    <source>
        <dbReference type="Proteomes" id="UP000650485"/>
    </source>
</evidence>
<proteinExistence type="predicted"/>
<sequence length="265" mass="29932">MKIISFMAIKGGVGKTTMAYQLAKYAQQKKKNVLLIDLDSQKSLTDSFTKNPNDFSSSKTMADLMNDPNIGLIQTNVEEGIDIIPSHSSLDLMTDVLVTKANKELLLFMWFVKNMSKLNDLYDYVIIDLPPAWNLLTKNGVAVADLIISPMEPSRFGYDSHQKVLDSINSFKNEMTDPMTGKSYVVADLRFLGNRVKHNTSSSREFVEQINKFDDLLGIIQEKELVNSAMLEKKSVFDITDNNLDKNQREFIKLLSVIFDSILKG</sequence>
<dbReference type="Pfam" id="PF13614">
    <property type="entry name" value="AAA_31"/>
    <property type="match status" value="1"/>
</dbReference>
<dbReference type="AlphaFoldDB" id="A0A923NKA1"/>
<dbReference type="SUPFAM" id="SSF52540">
    <property type="entry name" value="P-loop containing nucleoside triphosphate hydrolases"/>
    <property type="match status" value="1"/>
</dbReference>
<reference evidence="2" key="1">
    <citation type="submission" date="2020-08" db="EMBL/GenBank/DDBJ databases">
        <title>Complete genome sequence of Weissella confusa strain FS54 provides insights into metabolic potential.</title>
        <authorList>
            <person name="Fhoula I."/>
            <person name="Najjari A."/>
            <person name="Lekired A."/>
            <person name="Bessrour-Aouam N."/>
            <person name="Jaballah S."/>
            <person name="Klibi N."/>
            <person name="Ouzari H.-I."/>
        </authorList>
    </citation>
    <scope>NUCLEOTIDE SEQUENCE</scope>
    <source>
        <strain evidence="2">FS54</strain>
    </source>
</reference>
<gene>
    <name evidence="2" type="ORF">H7R52_18995</name>
</gene>
<dbReference type="InterPro" id="IPR050678">
    <property type="entry name" value="DNA_Partitioning_ATPase"/>
</dbReference>
<comment type="caution">
    <text evidence="2">The sequence shown here is derived from an EMBL/GenBank/DDBJ whole genome shotgun (WGS) entry which is preliminary data.</text>
</comment>
<organism evidence="2 3">
    <name type="scientific">Weissella confusa</name>
    <name type="common">Lactobacillus confusus</name>
    <dbReference type="NCBI Taxonomy" id="1583"/>
    <lineage>
        <taxon>Bacteria</taxon>
        <taxon>Bacillati</taxon>
        <taxon>Bacillota</taxon>
        <taxon>Bacilli</taxon>
        <taxon>Lactobacillales</taxon>
        <taxon>Lactobacillaceae</taxon>
        <taxon>Weissella</taxon>
    </lineage>
</organism>
<accession>A0A923NKA1</accession>
<protein>
    <submittedName>
        <fullName evidence="2">ParA family protein</fullName>
    </submittedName>
</protein>
<dbReference type="InterPro" id="IPR027417">
    <property type="entry name" value="P-loop_NTPase"/>
</dbReference>
<name>A0A923NKA1_WEICO</name>
<dbReference type="Gene3D" id="3.40.50.300">
    <property type="entry name" value="P-loop containing nucleotide triphosphate hydrolases"/>
    <property type="match status" value="1"/>
</dbReference>
<evidence type="ECO:0000313" key="2">
    <source>
        <dbReference type="EMBL" id="MBC6499829.1"/>
    </source>
</evidence>
<evidence type="ECO:0000259" key="1">
    <source>
        <dbReference type="Pfam" id="PF13614"/>
    </source>
</evidence>
<dbReference type="InterPro" id="IPR025669">
    <property type="entry name" value="AAA_dom"/>
</dbReference>
<dbReference type="CDD" id="cd02042">
    <property type="entry name" value="ParAB_family"/>
    <property type="match status" value="1"/>
</dbReference>